<dbReference type="EMBL" id="FQZB01000014">
    <property type="protein sequence ID" value="SHK18330.1"/>
    <property type="molecule type" value="Genomic_DNA"/>
</dbReference>
<feature type="domain" description="Glycosyltransferase 2-like" evidence="1">
    <location>
        <begin position="5"/>
        <end position="168"/>
    </location>
</feature>
<dbReference type="Proteomes" id="UP000184310">
    <property type="component" value="Unassembled WGS sequence"/>
</dbReference>
<dbReference type="SUPFAM" id="SSF53448">
    <property type="entry name" value="Nucleotide-diphospho-sugar transferases"/>
    <property type="match status" value="1"/>
</dbReference>
<gene>
    <name evidence="2" type="ORF">SAMN02745163_03371</name>
</gene>
<organism evidence="2 3">
    <name type="scientific">Clostridium cavendishii DSM 21758</name>
    <dbReference type="NCBI Taxonomy" id="1121302"/>
    <lineage>
        <taxon>Bacteria</taxon>
        <taxon>Bacillati</taxon>
        <taxon>Bacillota</taxon>
        <taxon>Clostridia</taxon>
        <taxon>Eubacteriales</taxon>
        <taxon>Clostridiaceae</taxon>
        <taxon>Clostridium</taxon>
    </lineage>
</organism>
<dbReference type="Pfam" id="PF00535">
    <property type="entry name" value="Glycos_transf_2"/>
    <property type="match status" value="1"/>
</dbReference>
<protein>
    <submittedName>
        <fullName evidence="2">Glycosyltransferase involved in cell wall bisynthesis</fullName>
    </submittedName>
</protein>
<evidence type="ECO:0000259" key="1">
    <source>
        <dbReference type="Pfam" id="PF00535"/>
    </source>
</evidence>
<proteinExistence type="predicted"/>
<evidence type="ECO:0000313" key="2">
    <source>
        <dbReference type="EMBL" id="SHK18330.1"/>
    </source>
</evidence>
<evidence type="ECO:0000313" key="3">
    <source>
        <dbReference type="Proteomes" id="UP000184310"/>
    </source>
</evidence>
<dbReference type="AlphaFoldDB" id="A0A1M6QDZ0"/>
<dbReference type="CDD" id="cd00761">
    <property type="entry name" value="Glyco_tranf_GTA_type"/>
    <property type="match status" value="1"/>
</dbReference>
<dbReference type="RefSeq" id="WP_072990541.1">
    <property type="nucleotide sequence ID" value="NZ_FQZB01000014.1"/>
</dbReference>
<reference evidence="2 3" key="1">
    <citation type="submission" date="2016-11" db="EMBL/GenBank/DDBJ databases">
        <authorList>
            <person name="Jaros S."/>
            <person name="Januszkiewicz K."/>
            <person name="Wedrychowicz H."/>
        </authorList>
    </citation>
    <scope>NUCLEOTIDE SEQUENCE [LARGE SCALE GENOMIC DNA]</scope>
    <source>
        <strain evidence="2 3">DSM 21758</strain>
    </source>
</reference>
<dbReference type="PANTHER" id="PTHR22916:SF3">
    <property type="entry name" value="UDP-GLCNAC:BETAGAL BETA-1,3-N-ACETYLGLUCOSAMINYLTRANSFERASE-LIKE PROTEIN 1"/>
    <property type="match status" value="1"/>
</dbReference>
<dbReference type="OrthoDB" id="9807674at2"/>
<dbReference type="InterPro" id="IPR029044">
    <property type="entry name" value="Nucleotide-diphossugar_trans"/>
</dbReference>
<keyword evidence="2" id="KW-0808">Transferase</keyword>
<name>A0A1M6QDZ0_9CLOT</name>
<dbReference type="PANTHER" id="PTHR22916">
    <property type="entry name" value="GLYCOSYLTRANSFERASE"/>
    <property type="match status" value="1"/>
</dbReference>
<sequence length="326" mass="38247">MPQVTVIVPCYNSYHLMKNCLKSLENQTFKEFEVIFIDDCSTDQTYNLLLKYLEKSSLIYQLIKNDKNSGPGVSRNKGIKIANGDYISFMDSDDWYELDYLENMYNDAINEDLDIVMCDYFRVYDNGKKKAMSPTRNLKNSLSKKEFLAYSFDSLCCMLINKKLFDNLLIPAKFNAEDVAIIPVLLSKSKKNGIISKNLYNYYYRINSLSNNKPKNNCIVNSILDAYEYINQNINKDFKKEIEFIGIKIVMYGAILNGIQSDFKENELDLIIKEFTRIYPNWYKNEYIKTLPKSKQIFLFFVKNESYLNLKILNYIRSILFNIKIA</sequence>
<dbReference type="InterPro" id="IPR001173">
    <property type="entry name" value="Glyco_trans_2-like"/>
</dbReference>
<dbReference type="STRING" id="1121302.SAMN02745163_03371"/>
<dbReference type="GO" id="GO:0016758">
    <property type="term" value="F:hexosyltransferase activity"/>
    <property type="evidence" value="ECO:0007669"/>
    <property type="project" value="UniProtKB-ARBA"/>
</dbReference>
<keyword evidence="3" id="KW-1185">Reference proteome</keyword>
<accession>A0A1M6QDZ0</accession>
<dbReference type="Gene3D" id="3.90.550.10">
    <property type="entry name" value="Spore Coat Polysaccharide Biosynthesis Protein SpsA, Chain A"/>
    <property type="match status" value="1"/>
</dbReference>